<accession>A0AA36MD48</accession>
<proteinExistence type="predicted"/>
<feature type="compositionally biased region" description="Pro residues" evidence="1">
    <location>
        <begin position="28"/>
        <end position="39"/>
    </location>
</feature>
<evidence type="ECO:0000313" key="3">
    <source>
        <dbReference type="Proteomes" id="UP001176961"/>
    </source>
</evidence>
<dbReference type="EMBL" id="CATQJL010000316">
    <property type="protein sequence ID" value="CAJ0605152.1"/>
    <property type="molecule type" value="Genomic_DNA"/>
</dbReference>
<sequence>MAAYFQYEDDMHSTLWYIIYHHNHKPTSPPPQGVFPPGRPLDGRTRPCSPSPADADLHLCPPPTYAMDYHCDLSCYYS</sequence>
<organism evidence="2 3">
    <name type="scientific">Cylicocyclus nassatus</name>
    <name type="common">Nematode worm</name>
    <dbReference type="NCBI Taxonomy" id="53992"/>
    <lineage>
        <taxon>Eukaryota</taxon>
        <taxon>Metazoa</taxon>
        <taxon>Ecdysozoa</taxon>
        <taxon>Nematoda</taxon>
        <taxon>Chromadorea</taxon>
        <taxon>Rhabditida</taxon>
        <taxon>Rhabditina</taxon>
        <taxon>Rhabditomorpha</taxon>
        <taxon>Strongyloidea</taxon>
        <taxon>Strongylidae</taxon>
        <taxon>Cylicocyclus</taxon>
    </lineage>
</organism>
<name>A0AA36MD48_CYLNA</name>
<dbReference type="AlphaFoldDB" id="A0AA36MD48"/>
<keyword evidence="3" id="KW-1185">Reference proteome</keyword>
<comment type="caution">
    <text evidence="2">The sequence shown here is derived from an EMBL/GenBank/DDBJ whole genome shotgun (WGS) entry which is preliminary data.</text>
</comment>
<reference evidence="2" key="1">
    <citation type="submission" date="2023-07" db="EMBL/GenBank/DDBJ databases">
        <authorList>
            <consortium name="CYATHOMIX"/>
        </authorList>
    </citation>
    <scope>NUCLEOTIDE SEQUENCE</scope>
    <source>
        <strain evidence="2">N/A</strain>
    </source>
</reference>
<gene>
    <name evidence="2" type="ORF">CYNAS_LOCUS17135</name>
</gene>
<evidence type="ECO:0000256" key="1">
    <source>
        <dbReference type="SAM" id="MobiDB-lite"/>
    </source>
</evidence>
<protein>
    <submittedName>
        <fullName evidence="2">Uncharacterized protein</fullName>
    </submittedName>
</protein>
<dbReference type="Proteomes" id="UP001176961">
    <property type="component" value="Unassembled WGS sequence"/>
</dbReference>
<feature type="region of interest" description="Disordered" evidence="1">
    <location>
        <begin position="28"/>
        <end position="50"/>
    </location>
</feature>
<evidence type="ECO:0000313" key="2">
    <source>
        <dbReference type="EMBL" id="CAJ0605152.1"/>
    </source>
</evidence>